<dbReference type="AlphaFoldDB" id="A0A9D4I656"/>
<dbReference type="Proteomes" id="UP000828390">
    <property type="component" value="Unassembled WGS sequence"/>
</dbReference>
<protein>
    <submittedName>
        <fullName evidence="2">Uncharacterized protein</fullName>
    </submittedName>
</protein>
<organism evidence="2 3">
    <name type="scientific">Dreissena polymorpha</name>
    <name type="common">Zebra mussel</name>
    <name type="synonym">Mytilus polymorpha</name>
    <dbReference type="NCBI Taxonomy" id="45954"/>
    <lineage>
        <taxon>Eukaryota</taxon>
        <taxon>Metazoa</taxon>
        <taxon>Spiralia</taxon>
        <taxon>Lophotrochozoa</taxon>
        <taxon>Mollusca</taxon>
        <taxon>Bivalvia</taxon>
        <taxon>Autobranchia</taxon>
        <taxon>Heteroconchia</taxon>
        <taxon>Euheterodonta</taxon>
        <taxon>Imparidentia</taxon>
        <taxon>Neoheterodontei</taxon>
        <taxon>Myida</taxon>
        <taxon>Dreissenoidea</taxon>
        <taxon>Dreissenidae</taxon>
        <taxon>Dreissena</taxon>
    </lineage>
</organism>
<name>A0A9D4I656_DREPO</name>
<dbReference type="EMBL" id="JAIWYP010000010">
    <property type="protein sequence ID" value="KAH3749680.1"/>
    <property type="molecule type" value="Genomic_DNA"/>
</dbReference>
<sequence length="201" mass="22622">MKAIPYNQPPRRDLEGTSIAGTNVLLYVRARNDNYALRLFLKGVSELGKIKDESTTSNGLNAVPKTKGKRSPNDSGSDEKLMASVDLKSRQRSPRKTESPVKQLLKQPLGTDEFSVIFKGGVVFVEVVEVVIEEAVFYVSQIHLKTFTSSFLSTDANNDWSRLYVTKRRLDVECYGICYHDNAFYITSGWSTDKEVQIMGR</sequence>
<reference evidence="2" key="2">
    <citation type="submission" date="2020-11" db="EMBL/GenBank/DDBJ databases">
        <authorList>
            <person name="McCartney M.A."/>
            <person name="Auch B."/>
            <person name="Kono T."/>
            <person name="Mallez S."/>
            <person name="Becker A."/>
            <person name="Gohl D.M."/>
            <person name="Silverstein K.A.T."/>
            <person name="Koren S."/>
            <person name="Bechman K.B."/>
            <person name="Herman A."/>
            <person name="Abrahante J.E."/>
            <person name="Garbe J."/>
        </authorList>
    </citation>
    <scope>NUCLEOTIDE SEQUENCE</scope>
    <source>
        <strain evidence="2">Duluth1</strain>
        <tissue evidence="2">Whole animal</tissue>
    </source>
</reference>
<evidence type="ECO:0000313" key="3">
    <source>
        <dbReference type="Proteomes" id="UP000828390"/>
    </source>
</evidence>
<gene>
    <name evidence="2" type="ORF">DPMN_184186</name>
</gene>
<accession>A0A9D4I656</accession>
<evidence type="ECO:0000256" key="1">
    <source>
        <dbReference type="SAM" id="MobiDB-lite"/>
    </source>
</evidence>
<reference evidence="2" key="1">
    <citation type="journal article" date="2019" name="bioRxiv">
        <title>The Genome of the Zebra Mussel, Dreissena polymorpha: A Resource for Invasive Species Research.</title>
        <authorList>
            <person name="McCartney M.A."/>
            <person name="Auch B."/>
            <person name="Kono T."/>
            <person name="Mallez S."/>
            <person name="Zhang Y."/>
            <person name="Obille A."/>
            <person name="Becker A."/>
            <person name="Abrahante J.E."/>
            <person name="Garbe J."/>
            <person name="Badalamenti J.P."/>
            <person name="Herman A."/>
            <person name="Mangelson H."/>
            <person name="Liachko I."/>
            <person name="Sullivan S."/>
            <person name="Sone E.D."/>
            <person name="Koren S."/>
            <person name="Silverstein K.A.T."/>
            <person name="Beckman K.B."/>
            <person name="Gohl D.M."/>
        </authorList>
    </citation>
    <scope>NUCLEOTIDE SEQUENCE</scope>
    <source>
        <strain evidence="2">Duluth1</strain>
        <tissue evidence="2">Whole animal</tissue>
    </source>
</reference>
<comment type="caution">
    <text evidence="2">The sequence shown here is derived from an EMBL/GenBank/DDBJ whole genome shotgun (WGS) entry which is preliminary data.</text>
</comment>
<proteinExistence type="predicted"/>
<feature type="region of interest" description="Disordered" evidence="1">
    <location>
        <begin position="55"/>
        <end position="102"/>
    </location>
</feature>
<evidence type="ECO:0000313" key="2">
    <source>
        <dbReference type="EMBL" id="KAH3749680.1"/>
    </source>
</evidence>
<keyword evidence="3" id="KW-1185">Reference proteome</keyword>